<evidence type="ECO:0000313" key="3">
    <source>
        <dbReference type="Proteomes" id="UP000243205"/>
    </source>
</evidence>
<name>A0A1G7E8J6_9BACT</name>
<dbReference type="RefSeq" id="WP_092080142.1">
    <property type="nucleotide sequence ID" value="NZ_FNAQ01000018.1"/>
</dbReference>
<reference evidence="3" key="1">
    <citation type="submission" date="2016-10" db="EMBL/GenBank/DDBJ databases">
        <authorList>
            <person name="Varghese N."/>
            <person name="Submissions S."/>
        </authorList>
    </citation>
    <scope>NUCLEOTIDE SEQUENCE [LARGE SCALE GENOMIC DNA]</scope>
    <source>
        <strain evidence="3">DSM 8987</strain>
    </source>
</reference>
<keyword evidence="3" id="KW-1185">Reference proteome</keyword>
<evidence type="ECO:0000259" key="1">
    <source>
        <dbReference type="Pfam" id="PF22016"/>
    </source>
</evidence>
<gene>
    <name evidence="2" type="ORF">SAMN05661003_11839</name>
</gene>
<evidence type="ECO:0000313" key="2">
    <source>
        <dbReference type="EMBL" id="SDE59939.1"/>
    </source>
</evidence>
<dbReference type="OrthoDB" id="9801392at2"/>
<protein>
    <recommendedName>
        <fullName evidence="1">DUF6933 domain-containing protein</fullName>
    </recommendedName>
</protein>
<dbReference type="AlphaFoldDB" id="A0A1G7E8J6"/>
<organism evidence="2 3">
    <name type="scientific">Desulfuromonas thiophila</name>
    <dbReference type="NCBI Taxonomy" id="57664"/>
    <lineage>
        <taxon>Bacteria</taxon>
        <taxon>Pseudomonadati</taxon>
        <taxon>Thermodesulfobacteriota</taxon>
        <taxon>Desulfuromonadia</taxon>
        <taxon>Desulfuromonadales</taxon>
        <taxon>Desulfuromonadaceae</taxon>
        <taxon>Desulfuromonas</taxon>
    </lineage>
</organism>
<proteinExistence type="predicted"/>
<accession>A0A1G7E8J6</accession>
<dbReference type="STRING" id="57664.SAMN05661003_11839"/>
<sequence>MIRLHCTKKLLAKLPLLEDGRLRSRKPVLSLVRDPATNPLGDWHANLILLQRRQCVLFVHDATRFPVFVPALKKADFAELDWFFQDGFMNTLLKVGAEDKHMKAAEKWLAPLVCDNDCNRSVQGTLNQMGQELGLSLDYRNESIMELTPYQTSAWLAERPSSIKGQGYVWPGREMLALLWPDGKGNHND</sequence>
<dbReference type="Proteomes" id="UP000243205">
    <property type="component" value="Unassembled WGS sequence"/>
</dbReference>
<dbReference type="EMBL" id="FNAQ01000018">
    <property type="protein sequence ID" value="SDE59939.1"/>
    <property type="molecule type" value="Genomic_DNA"/>
</dbReference>
<dbReference type="InterPro" id="IPR053864">
    <property type="entry name" value="DUF6933"/>
</dbReference>
<feature type="domain" description="DUF6933" evidence="1">
    <location>
        <begin position="4"/>
        <end position="173"/>
    </location>
</feature>
<dbReference type="Pfam" id="PF22016">
    <property type="entry name" value="DUF6933"/>
    <property type="match status" value="1"/>
</dbReference>